<sequence length="122" mass="13555">MTPHRQEEAKKRVPAHVRVVVDVHCPVCGASFDDIVRSGRAGCAECYHTFSDRLKPVIERIHGEAVHRGKVPGANLPQPRQSSQLVVKRRALREAIDTQNFEYAAALRDQIKALEEGGGRHA</sequence>
<dbReference type="PANTHER" id="PTHR38430:SF1">
    <property type="entry name" value="PROTEIN-ARGININE KINASE ACTIVATOR PROTEIN"/>
    <property type="match status" value="1"/>
</dbReference>
<reference evidence="2 3" key="1">
    <citation type="submission" date="2022-01" db="EMBL/GenBank/DDBJ databases">
        <title>Collection of gut derived symbiotic bacterial strains cultured from healthy donors.</title>
        <authorList>
            <person name="Lin H."/>
            <person name="Kohout C."/>
            <person name="Waligurski E."/>
            <person name="Pamer E.G."/>
        </authorList>
    </citation>
    <scope>NUCLEOTIDE SEQUENCE [LARGE SCALE GENOMIC DNA]</scope>
    <source>
        <strain evidence="2 3">DFI.7.58</strain>
    </source>
</reference>
<name>A0ABS9MN97_9FIRM</name>
<feature type="domain" description="UVR" evidence="1">
    <location>
        <begin position="82"/>
        <end position="117"/>
    </location>
</feature>
<dbReference type="Proteomes" id="UP001298681">
    <property type="component" value="Unassembled WGS sequence"/>
</dbReference>
<dbReference type="PANTHER" id="PTHR38430">
    <property type="entry name" value="PROTEIN-ARGININE KINASE ACTIVATOR PROTEIN"/>
    <property type="match status" value="1"/>
</dbReference>
<evidence type="ECO:0000313" key="2">
    <source>
        <dbReference type="EMBL" id="MCG4611677.1"/>
    </source>
</evidence>
<evidence type="ECO:0000259" key="1">
    <source>
        <dbReference type="PROSITE" id="PS50151"/>
    </source>
</evidence>
<gene>
    <name evidence="2" type="ORF">L0P57_12145</name>
</gene>
<evidence type="ECO:0000313" key="3">
    <source>
        <dbReference type="Proteomes" id="UP001298681"/>
    </source>
</evidence>
<protein>
    <submittedName>
        <fullName evidence="2">UvrB/UvrC motif-containing protein</fullName>
    </submittedName>
</protein>
<accession>A0ABS9MN97</accession>
<dbReference type="PROSITE" id="PS50151">
    <property type="entry name" value="UVR"/>
    <property type="match status" value="1"/>
</dbReference>
<keyword evidence="3" id="KW-1185">Reference proteome</keyword>
<dbReference type="InterPro" id="IPR025542">
    <property type="entry name" value="YacH"/>
</dbReference>
<comment type="caution">
    <text evidence="2">The sequence shown here is derived from an EMBL/GenBank/DDBJ whole genome shotgun (WGS) entry which is preliminary data.</text>
</comment>
<dbReference type="Pfam" id="PF02151">
    <property type="entry name" value="UVR"/>
    <property type="match status" value="1"/>
</dbReference>
<dbReference type="InterPro" id="IPR001943">
    <property type="entry name" value="UVR_dom"/>
</dbReference>
<proteinExistence type="predicted"/>
<dbReference type="RefSeq" id="WP_087229705.1">
    <property type="nucleotide sequence ID" value="NZ_JAKNHQ010000020.1"/>
</dbReference>
<dbReference type="EMBL" id="JAKNHQ010000020">
    <property type="protein sequence ID" value="MCG4611677.1"/>
    <property type="molecule type" value="Genomic_DNA"/>
</dbReference>
<organism evidence="2 3">
    <name type="scientific">Anaeromassilibacillus senegalensis</name>
    <dbReference type="NCBI Taxonomy" id="1673717"/>
    <lineage>
        <taxon>Bacteria</taxon>
        <taxon>Bacillati</taxon>
        <taxon>Bacillota</taxon>
        <taxon>Clostridia</taxon>
        <taxon>Eubacteriales</taxon>
        <taxon>Acutalibacteraceae</taxon>
        <taxon>Anaeromassilibacillus</taxon>
    </lineage>
</organism>
<dbReference type="Gene3D" id="4.10.860.10">
    <property type="entry name" value="UVR domain"/>
    <property type="match status" value="1"/>
</dbReference>